<evidence type="ECO:0000313" key="4">
    <source>
        <dbReference type="Proteomes" id="UP000076830"/>
    </source>
</evidence>
<dbReference type="PIRSF" id="PIRSF015921">
    <property type="entry name" value="FA_sphinglp_des"/>
    <property type="match status" value="1"/>
</dbReference>
<dbReference type="KEGG" id="dko:I596_2530"/>
<dbReference type="PANTHER" id="PTHR19353">
    <property type="entry name" value="FATTY ACID DESATURASE 2"/>
    <property type="match status" value="1"/>
</dbReference>
<dbReference type="STRING" id="1300342.I596_2530"/>
<feature type="transmembrane region" description="Helical" evidence="1">
    <location>
        <begin position="179"/>
        <end position="198"/>
    </location>
</feature>
<dbReference type="AlphaFoldDB" id="A0A160DX61"/>
<keyword evidence="1" id="KW-0812">Transmembrane</keyword>
<feature type="domain" description="Fatty acid desaturase" evidence="2">
    <location>
        <begin position="81"/>
        <end position="353"/>
    </location>
</feature>
<evidence type="ECO:0000259" key="2">
    <source>
        <dbReference type="Pfam" id="PF00487"/>
    </source>
</evidence>
<organism evidence="3 4">
    <name type="scientific">Dokdonella koreensis DS-123</name>
    <dbReference type="NCBI Taxonomy" id="1300342"/>
    <lineage>
        <taxon>Bacteria</taxon>
        <taxon>Pseudomonadati</taxon>
        <taxon>Pseudomonadota</taxon>
        <taxon>Gammaproteobacteria</taxon>
        <taxon>Lysobacterales</taxon>
        <taxon>Rhodanobacteraceae</taxon>
        <taxon>Dokdonella</taxon>
    </lineage>
</organism>
<dbReference type="Proteomes" id="UP000076830">
    <property type="component" value="Chromosome"/>
</dbReference>
<sequence length="375" mass="42256">MPSPPPTLLGGVSAAAAAPAARLRFDSDRRFQNRLQHHVDAYFSTRGRRPRDVPWMYAKTALILAVFALSYGLLVFASPTWWQGLLLAVVLGIAIAQIGFNIQHDGGHQAYSRHRWINRAMAATLDLIGGSSYVWHWKHTVFHHTYANIAGHDSDIDLGILARLAPAQRRRSFHRWQHIYLWALYGFTALRWHFYGDFRDLITGRIGDRPFPRPRGADLALLIGGKVAFVTLAFVLPLAFHPPGIVALTYLIAVAVTGLLLALVFQLAHLVEGAQFPVPPADTQAMPVPWAVHQVGSTVDFARDNRLLTELTGGLNFQVEHHLFARICHLHYPALAPLVEETCREFGIRYRHHPTLRESVRSHFRWLRQMGRGPD</sequence>
<feature type="transmembrane region" description="Helical" evidence="1">
    <location>
        <begin position="219"/>
        <end position="239"/>
    </location>
</feature>
<evidence type="ECO:0000313" key="3">
    <source>
        <dbReference type="EMBL" id="ANB18533.1"/>
    </source>
</evidence>
<keyword evidence="1" id="KW-1133">Transmembrane helix</keyword>
<dbReference type="CDD" id="cd03506">
    <property type="entry name" value="Delta6-FADS-like"/>
    <property type="match status" value="1"/>
</dbReference>
<dbReference type="GO" id="GO:0008610">
    <property type="term" value="P:lipid biosynthetic process"/>
    <property type="evidence" value="ECO:0007669"/>
    <property type="project" value="UniProtKB-ARBA"/>
</dbReference>
<gene>
    <name evidence="3" type="ORF">I596_2530</name>
</gene>
<reference evidence="3 4" key="1">
    <citation type="submission" date="2016-04" db="EMBL/GenBank/DDBJ databases">
        <title>Complete genome sequence of Dokdonella koreensis DS-123T.</title>
        <authorList>
            <person name="Kim J.F."/>
            <person name="Lee H."/>
            <person name="Kwak M.-J."/>
        </authorList>
    </citation>
    <scope>NUCLEOTIDE SEQUENCE [LARGE SCALE GENOMIC DNA]</scope>
    <source>
        <strain evidence="3 4">DS-123</strain>
    </source>
</reference>
<dbReference type="GO" id="GO:0016020">
    <property type="term" value="C:membrane"/>
    <property type="evidence" value="ECO:0007669"/>
    <property type="project" value="TreeGrafter"/>
</dbReference>
<name>A0A160DX61_9GAMM</name>
<dbReference type="RefSeq" id="WP_067648099.1">
    <property type="nucleotide sequence ID" value="NZ_CP015249.1"/>
</dbReference>
<dbReference type="EMBL" id="CP015249">
    <property type="protein sequence ID" value="ANB18533.1"/>
    <property type="molecule type" value="Genomic_DNA"/>
</dbReference>
<dbReference type="GO" id="GO:0016717">
    <property type="term" value="F:oxidoreductase activity, acting on paired donors, with oxidation of a pair of donors resulting in the reduction of molecular oxygen to two molecules of water"/>
    <property type="evidence" value="ECO:0007669"/>
    <property type="project" value="TreeGrafter"/>
</dbReference>
<evidence type="ECO:0000256" key="1">
    <source>
        <dbReference type="SAM" id="Phobius"/>
    </source>
</evidence>
<keyword evidence="1" id="KW-0472">Membrane</keyword>
<protein>
    <submittedName>
        <fullName evidence="3">Linoleoyl-CoA desaturase</fullName>
    </submittedName>
</protein>
<proteinExistence type="predicted"/>
<accession>A0A160DX61</accession>
<dbReference type="Pfam" id="PF00487">
    <property type="entry name" value="FA_desaturase"/>
    <property type="match status" value="1"/>
</dbReference>
<dbReference type="InterPro" id="IPR012171">
    <property type="entry name" value="Fatty_acid_desaturase"/>
</dbReference>
<feature type="transmembrane region" description="Helical" evidence="1">
    <location>
        <begin position="56"/>
        <end position="76"/>
    </location>
</feature>
<keyword evidence="4" id="KW-1185">Reference proteome</keyword>
<feature type="transmembrane region" description="Helical" evidence="1">
    <location>
        <begin position="245"/>
        <end position="265"/>
    </location>
</feature>
<dbReference type="PANTHER" id="PTHR19353:SF19">
    <property type="entry name" value="DELTA(5) FATTY ACID DESATURASE C-RELATED"/>
    <property type="match status" value="1"/>
</dbReference>
<feature type="transmembrane region" description="Helical" evidence="1">
    <location>
        <begin position="82"/>
        <end position="104"/>
    </location>
</feature>
<dbReference type="InterPro" id="IPR005804">
    <property type="entry name" value="FA_desaturase_dom"/>
</dbReference>